<organism evidence="2 3">
    <name type="scientific">Gossypium darwinii</name>
    <name type="common">Darwin's cotton</name>
    <name type="synonym">Gossypium barbadense var. darwinii</name>
    <dbReference type="NCBI Taxonomy" id="34276"/>
    <lineage>
        <taxon>Eukaryota</taxon>
        <taxon>Viridiplantae</taxon>
        <taxon>Streptophyta</taxon>
        <taxon>Embryophyta</taxon>
        <taxon>Tracheophyta</taxon>
        <taxon>Spermatophyta</taxon>
        <taxon>Magnoliopsida</taxon>
        <taxon>eudicotyledons</taxon>
        <taxon>Gunneridae</taxon>
        <taxon>Pentapetalae</taxon>
        <taxon>rosids</taxon>
        <taxon>malvids</taxon>
        <taxon>Malvales</taxon>
        <taxon>Malvaceae</taxon>
        <taxon>Malvoideae</taxon>
        <taxon>Gossypium</taxon>
    </lineage>
</organism>
<name>A0A5D2A139_GOSDA</name>
<evidence type="ECO:0000256" key="1">
    <source>
        <dbReference type="SAM" id="MobiDB-lite"/>
    </source>
</evidence>
<accession>A0A5D2A139</accession>
<dbReference type="EMBL" id="CM017713">
    <property type="protein sequence ID" value="TYG37616.1"/>
    <property type="molecule type" value="Genomic_DNA"/>
</dbReference>
<evidence type="ECO:0000313" key="3">
    <source>
        <dbReference type="Proteomes" id="UP000323506"/>
    </source>
</evidence>
<protein>
    <submittedName>
        <fullName evidence="2">Uncharacterized protein</fullName>
    </submittedName>
</protein>
<keyword evidence="3" id="KW-1185">Reference proteome</keyword>
<proteinExistence type="predicted"/>
<dbReference type="AlphaFoldDB" id="A0A5D2A139"/>
<sequence>MEEGSSTNPDNKKKIGILISMSRKTLGQGGKRKGKKRVSMRELKAEMAMICEEQNRLREGQKEVHQKFLKIQSKFSLMREQGNSALFFQ</sequence>
<dbReference type="Proteomes" id="UP000323506">
    <property type="component" value="Chromosome D13"/>
</dbReference>
<reference evidence="2 3" key="1">
    <citation type="submission" date="2019-06" db="EMBL/GenBank/DDBJ databases">
        <title>WGS assembly of Gossypium darwinii.</title>
        <authorList>
            <person name="Chen Z.J."/>
            <person name="Sreedasyam A."/>
            <person name="Ando A."/>
            <person name="Song Q."/>
            <person name="De L."/>
            <person name="Hulse-Kemp A."/>
            <person name="Ding M."/>
            <person name="Ye W."/>
            <person name="Kirkbride R."/>
            <person name="Jenkins J."/>
            <person name="Plott C."/>
            <person name="Lovell J."/>
            <person name="Lin Y.-M."/>
            <person name="Vaughn R."/>
            <person name="Liu B."/>
            <person name="Li W."/>
            <person name="Simpson S."/>
            <person name="Scheffler B."/>
            <person name="Saski C."/>
            <person name="Grover C."/>
            <person name="Hu G."/>
            <person name="Conover J."/>
            <person name="Carlson J."/>
            <person name="Shu S."/>
            <person name="Boston L."/>
            <person name="Williams M."/>
            <person name="Peterson D."/>
            <person name="Mcgee K."/>
            <person name="Jones D."/>
            <person name="Wendel J."/>
            <person name="Stelly D."/>
            <person name="Grimwood J."/>
            <person name="Schmutz J."/>
        </authorList>
    </citation>
    <scope>NUCLEOTIDE SEQUENCE [LARGE SCALE GENOMIC DNA]</scope>
    <source>
        <strain evidence="2">1808015.09</strain>
    </source>
</reference>
<gene>
    <name evidence="2" type="ORF">ES288_D13G155500v1</name>
</gene>
<evidence type="ECO:0000313" key="2">
    <source>
        <dbReference type="EMBL" id="TYG37616.1"/>
    </source>
</evidence>
<feature type="region of interest" description="Disordered" evidence="1">
    <location>
        <begin position="1"/>
        <end position="40"/>
    </location>
</feature>